<dbReference type="SUPFAM" id="SSF50978">
    <property type="entry name" value="WD40 repeat-like"/>
    <property type="match status" value="1"/>
</dbReference>
<evidence type="ECO:0000256" key="2">
    <source>
        <dbReference type="PROSITE-ProRule" id="PRU00221"/>
    </source>
</evidence>
<dbReference type="GO" id="GO:0071561">
    <property type="term" value="C:nucleus-vacuole junction"/>
    <property type="evidence" value="ECO:0007669"/>
    <property type="project" value="TreeGrafter"/>
</dbReference>
<dbReference type="PROSITE" id="PS50082">
    <property type="entry name" value="WD_REPEATS_2"/>
    <property type="match status" value="1"/>
</dbReference>
<dbReference type="GO" id="GO:0004674">
    <property type="term" value="F:protein serine/threonine kinase activity"/>
    <property type="evidence" value="ECO:0007669"/>
    <property type="project" value="InterPro"/>
</dbReference>
<dbReference type="InterPro" id="IPR001680">
    <property type="entry name" value="WD40_rpt"/>
</dbReference>
<proteinExistence type="predicted"/>
<dbReference type="PANTHER" id="PTHR17583">
    <property type="entry name" value="PHOSPHOINOSITIDE 3-KINASE REGULATORY SUBUNIT 4"/>
    <property type="match status" value="1"/>
</dbReference>
<feature type="repeat" description="WD" evidence="2">
    <location>
        <begin position="136"/>
        <end position="168"/>
    </location>
</feature>
<dbReference type="OrthoDB" id="242910at2759"/>
<accession>A0A7J7K8D2</accession>
<organism evidence="4 5">
    <name type="scientific">Bugula neritina</name>
    <name type="common">Brown bryozoan</name>
    <name type="synonym">Sertularia neritina</name>
    <dbReference type="NCBI Taxonomy" id="10212"/>
    <lineage>
        <taxon>Eukaryota</taxon>
        <taxon>Metazoa</taxon>
        <taxon>Spiralia</taxon>
        <taxon>Lophotrochozoa</taxon>
        <taxon>Bryozoa</taxon>
        <taxon>Gymnolaemata</taxon>
        <taxon>Cheilostomatida</taxon>
        <taxon>Flustrina</taxon>
        <taxon>Buguloidea</taxon>
        <taxon>Bugulidae</taxon>
        <taxon>Bugula</taxon>
    </lineage>
</organism>
<dbReference type="PROSITE" id="PS50294">
    <property type="entry name" value="WD_REPEATS_REGION"/>
    <property type="match status" value="1"/>
</dbReference>
<dbReference type="EMBL" id="VXIV02001062">
    <property type="protein sequence ID" value="KAF6034483.1"/>
    <property type="molecule type" value="Genomic_DNA"/>
</dbReference>
<dbReference type="GO" id="GO:0000166">
    <property type="term" value="F:nucleotide binding"/>
    <property type="evidence" value="ECO:0007669"/>
    <property type="project" value="UniProtKB-KW"/>
</dbReference>
<dbReference type="GO" id="GO:0034272">
    <property type="term" value="C:phosphatidylinositol 3-kinase complex, class III, type II"/>
    <property type="evidence" value="ECO:0007669"/>
    <property type="project" value="TreeGrafter"/>
</dbReference>
<dbReference type="InterPro" id="IPR036322">
    <property type="entry name" value="WD40_repeat_dom_sf"/>
</dbReference>
<dbReference type="GO" id="GO:0006623">
    <property type="term" value="P:protein targeting to vacuole"/>
    <property type="evidence" value="ECO:0007669"/>
    <property type="project" value="TreeGrafter"/>
</dbReference>
<evidence type="ECO:0000313" key="5">
    <source>
        <dbReference type="Proteomes" id="UP000593567"/>
    </source>
</evidence>
<dbReference type="GO" id="GO:0034271">
    <property type="term" value="C:phosphatidylinositol 3-kinase complex, class III, type I"/>
    <property type="evidence" value="ECO:0007669"/>
    <property type="project" value="TreeGrafter"/>
</dbReference>
<keyword evidence="5" id="KW-1185">Reference proteome</keyword>
<dbReference type="GO" id="GO:0045324">
    <property type="term" value="P:late endosome to vacuole transport"/>
    <property type="evidence" value="ECO:0007669"/>
    <property type="project" value="InterPro"/>
</dbReference>
<evidence type="ECO:0000256" key="3">
    <source>
        <dbReference type="SAM" id="MobiDB-lite"/>
    </source>
</evidence>
<name>A0A7J7K8D2_BUGNE</name>
<dbReference type="GO" id="GO:0005770">
    <property type="term" value="C:late endosome"/>
    <property type="evidence" value="ECO:0007669"/>
    <property type="project" value="TreeGrafter"/>
</dbReference>
<sequence>MPYNKSYSITCIQTPDVRALFTGTDVLDSPTSPPQAPPPKPEVRSLTHQSSTERLVDVPDRGGNPTQRPGRAGTQYNTVKQSRCKLDLRTLVHHKRDEYADDYRNRASLVTNLAATEEGVVFPSEWKPRGILVAHSHEHKDSVTRLLVHPTNQFFMTASKDGTVKLWDTYKPDLKTSNMSKSRSTYQGKQGGKIMDMVFCTLDYWIACLTSKDSINLINIETGDQTGTLYHEKATLSCDTNNCGHIVAISPSEYGRRTVINYATVNGHIIGWDLRANRTIFTLKHSLDKGLVTSMTSHLDEKWVAVGTSQGSITLYDMRFQLPVNSIIHGSDHTLMTSQHTLMTSQHTLMTSQHTLMTSQHTLMTSQHTHDITDITAYSHDITAHSRDITASQHTLMTSQHTLMTSQHTHDITAHS</sequence>
<gene>
    <name evidence="4" type="ORF">EB796_007204</name>
</gene>
<reference evidence="4" key="1">
    <citation type="submission" date="2020-06" db="EMBL/GenBank/DDBJ databases">
        <title>Draft genome of Bugula neritina, a colonial animal packing powerful symbionts and potential medicines.</title>
        <authorList>
            <person name="Rayko M."/>
        </authorList>
    </citation>
    <scope>NUCLEOTIDE SEQUENCE [LARGE SCALE GENOMIC DNA]</scope>
    <source>
        <strain evidence="4">Kwan_BN1</strain>
    </source>
</reference>
<feature type="compositionally biased region" description="Pro residues" evidence="3">
    <location>
        <begin position="31"/>
        <end position="40"/>
    </location>
</feature>
<protein>
    <submittedName>
        <fullName evidence="4">PIK3R4</fullName>
    </submittedName>
</protein>
<evidence type="ECO:0000313" key="4">
    <source>
        <dbReference type="EMBL" id="KAF6034483.1"/>
    </source>
</evidence>
<dbReference type="Proteomes" id="UP000593567">
    <property type="component" value="Unassembled WGS sequence"/>
</dbReference>
<dbReference type="SMART" id="SM00320">
    <property type="entry name" value="WD40"/>
    <property type="match status" value="3"/>
</dbReference>
<feature type="region of interest" description="Disordered" evidence="3">
    <location>
        <begin position="23"/>
        <end position="76"/>
    </location>
</feature>
<dbReference type="InterPro" id="IPR015943">
    <property type="entry name" value="WD40/YVTN_repeat-like_dom_sf"/>
</dbReference>
<dbReference type="InterPro" id="IPR045162">
    <property type="entry name" value="Vps15-like"/>
</dbReference>
<evidence type="ECO:0000256" key="1">
    <source>
        <dbReference type="ARBA" id="ARBA00022741"/>
    </source>
</evidence>
<comment type="caution">
    <text evidence="4">The sequence shown here is derived from an EMBL/GenBank/DDBJ whole genome shotgun (WGS) entry which is preliminary data.</text>
</comment>
<keyword evidence="2" id="KW-0853">WD repeat</keyword>
<dbReference type="Gene3D" id="2.130.10.10">
    <property type="entry name" value="YVTN repeat-like/Quinoprotein amine dehydrogenase"/>
    <property type="match status" value="1"/>
</dbReference>
<dbReference type="PANTHER" id="PTHR17583:SF0">
    <property type="entry name" value="PHOSPHOINOSITIDE 3-KINASE REGULATORY SUBUNIT 4"/>
    <property type="match status" value="1"/>
</dbReference>
<dbReference type="AlphaFoldDB" id="A0A7J7K8D2"/>
<dbReference type="Pfam" id="PF00400">
    <property type="entry name" value="WD40"/>
    <property type="match status" value="2"/>
</dbReference>
<dbReference type="GO" id="GO:0016236">
    <property type="term" value="P:macroautophagy"/>
    <property type="evidence" value="ECO:0007669"/>
    <property type="project" value="InterPro"/>
</dbReference>
<keyword evidence="1" id="KW-0547">Nucleotide-binding</keyword>